<dbReference type="InterPro" id="IPR020802">
    <property type="entry name" value="TesA-like"/>
</dbReference>
<geneLocation type="plasmid" evidence="5">
    <name>unnamed</name>
</geneLocation>
<dbReference type="SUPFAM" id="SSF53474">
    <property type="entry name" value="alpha/beta-Hydrolases"/>
    <property type="match status" value="1"/>
</dbReference>
<dbReference type="InterPro" id="IPR042099">
    <property type="entry name" value="ANL_N_sf"/>
</dbReference>
<sequence length="937" mass="102675">MSTVAAERSVLVAPETHHLPSLVVSDLLLQAAYRHPNASLCFVDDRGTGSVDSLSYFELLQEAKCILAELRILGRRPGDKVVLLLDQARDFVPAFWACVLGGVIPCPVAPIRHDPIRWQKTLEHIDALLDSPLVITTHALGSDLPGTMQVATLDALRQAHSVPPLVPVYAARVNDPAVFVLTSGSTGNSKAVVLTHGNLVASMAGKNGRQRLGPDDVTLNWISFDHVAALLEAHLLPLSVGATQIHADSASILANPLLFLRLISDHRVSMTFAPNFLFGQINGVLRGKSAEPQVEHRFDLSCLRHIVSGGEAVVVETGRKFLELLAPYGLAATAIWPAFGMSETCAGSIYSRDFPDGDMAREFASLGYPITGLQMRVTDENGIRLPDGETGELQLRGPMIFSHYHKNEEATRQAFTEDGWFRTGDLGLIHGGQLHLVGRSKDSIVVSGANYFSHELEVALEQLDGIERSFVAAFPTRPKGADTEQLVVMFASTIPLEDEARLHQLNVAIRNTAILLWGFRPARILPLPRTDFPKTSLGKIQRATLRKRFESGEFSETIARVEKMTERQMGGYTPAADEIESAIIEIYADMFGIAGSSIGATASFFDLGGTSLDIIKLQQWLSRQFGAQAGVSLAMILQNPSPRALAARIDPTRRVHSEYDPIVPLQTSGSKTPLFCIHPGVGEVLVFVNLANYFVNDRPFYALRARGFNPGETHFQSFDELVQTYVAAIRKRQPHGPYAIAGYSYGGPVALPVAQMLEAQGEQVAFLGSIDAPPVIKHPRGTVDAVESAIMLAFFLSLIDRVQIDALPERLRAMLPHKDPCEYLFEIAPKERLKELDLDLPRFKAWAALALSLSDIGQAYTPSGNVDSITVFYADPLWGSKQAYLESELRRWDQLTRSPNRYIEVAGEHHTMLDPRHVAGFQAILRAELDRALGDAA</sequence>
<dbReference type="PANTHER" id="PTHR22754">
    <property type="entry name" value="DISCO-INTERACTING PROTEIN 2 DIP2 -RELATED"/>
    <property type="match status" value="1"/>
</dbReference>
<evidence type="ECO:0000313" key="5">
    <source>
        <dbReference type="EMBL" id="AYB58395.1"/>
    </source>
</evidence>
<dbReference type="GO" id="GO:0006633">
    <property type="term" value="P:fatty acid biosynthetic process"/>
    <property type="evidence" value="ECO:0007669"/>
    <property type="project" value="TreeGrafter"/>
</dbReference>
<gene>
    <name evidence="5" type="ORF">C2L97_20775</name>
</gene>
<dbReference type="InterPro" id="IPR045851">
    <property type="entry name" value="AMP-bd_C_sf"/>
</dbReference>
<protein>
    <submittedName>
        <fullName evidence="5">Peptide synthetase</fullName>
    </submittedName>
</protein>
<evidence type="ECO:0000259" key="4">
    <source>
        <dbReference type="PROSITE" id="PS50075"/>
    </source>
</evidence>
<evidence type="ECO:0000256" key="1">
    <source>
        <dbReference type="ARBA" id="ARBA00006432"/>
    </source>
</evidence>
<dbReference type="EMBL" id="CP026093">
    <property type="protein sequence ID" value="AYB58395.1"/>
    <property type="molecule type" value="Genomic_DNA"/>
</dbReference>
<dbReference type="Gene3D" id="1.10.1200.10">
    <property type="entry name" value="ACP-like"/>
    <property type="match status" value="1"/>
</dbReference>
<keyword evidence="5" id="KW-0614">Plasmid</keyword>
<dbReference type="InterPro" id="IPR036736">
    <property type="entry name" value="ACP-like_sf"/>
</dbReference>
<dbReference type="Pfam" id="PF00501">
    <property type="entry name" value="AMP-binding"/>
    <property type="match status" value="1"/>
</dbReference>
<dbReference type="PROSITE" id="PS50075">
    <property type="entry name" value="CARRIER"/>
    <property type="match status" value="1"/>
</dbReference>
<dbReference type="PROSITE" id="PS00455">
    <property type="entry name" value="AMP_BINDING"/>
    <property type="match status" value="1"/>
</dbReference>
<dbReference type="InterPro" id="IPR029058">
    <property type="entry name" value="AB_hydrolase_fold"/>
</dbReference>
<keyword evidence="2" id="KW-0596">Phosphopantetheine</keyword>
<feature type="domain" description="Carrier" evidence="4">
    <location>
        <begin position="574"/>
        <end position="653"/>
    </location>
</feature>
<dbReference type="SUPFAM" id="SSF56801">
    <property type="entry name" value="Acetyl-CoA synthetase-like"/>
    <property type="match status" value="1"/>
</dbReference>
<dbReference type="Pfam" id="PF00975">
    <property type="entry name" value="Thioesterase"/>
    <property type="match status" value="1"/>
</dbReference>
<name>A0A809EBK8_RALSL</name>
<dbReference type="Pfam" id="PF00550">
    <property type="entry name" value="PP-binding"/>
    <property type="match status" value="1"/>
</dbReference>
<dbReference type="Gene3D" id="3.30.300.30">
    <property type="match status" value="1"/>
</dbReference>
<keyword evidence="3" id="KW-0597">Phosphoprotein</keyword>
<dbReference type="GO" id="GO:0031177">
    <property type="term" value="F:phosphopantetheine binding"/>
    <property type="evidence" value="ECO:0007669"/>
    <property type="project" value="InterPro"/>
</dbReference>
<dbReference type="InterPro" id="IPR020845">
    <property type="entry name" value="AMP-binding_CS"/>
</dbReference>
<dbReference type="GO" id="GO:0005886">
    <property type="term" value="C:plasma membrane"/>
    <property type="evidence" value="ECO:0007669"/>
    <property type="project" value="TreeGrafter"/>
</dbReference>
<dbReference type="InterPro" id="IPR009081">
    <property type="entry name" value="PP-bd_ACP"/>
</dbReference>
<dbReference type="SMART" id="SM00824">
    <property type="entry name" value="PKS_TE"/>
    <property type="match status" value="1"/>
</dbReference>
<dbReference type="Gene3D" id="3.40.50.12780">
    <property type="entry name" value="N-terminal domain of ligase-like"/>
    <property type="match status" value="1"/>
</dbReference>
<dbReference type="SMART" id="SM00823">
    <property type="entry name" value="PKS_PP"/>
    <property type="match status" value="1"/>
</dbReference>
<dbReference type="InterPro" id="IPR000873">
    <property type="entry name" value="AMP-dep_synth/lig_dom"/>
</dbReference>
<comment type="similarity">
    <text evidence="1">Belongs to the ATP-dependent AMP-binding enzyme family.</text>
</comment>
<dbReference type="SUPFAM" id="SSF47336">
    <property type="entry name" value="ACP-like"/>
    <property type="match status" value="1"/>
</dbReference>
<dbReference type="GO" id="GO:0070566">
    <property type="term" value="F:adenylyltransferase activity"/>
    <property type="evidence" value="ECO:0007669"/>
    <property type="project" value="TreeGrafter"/>
</dbReference>
<accession>A0A809EBK8</accession>
<organism evidence="5">
    <name type="scientific">Ralstonia solanacearum</name>
    <name type="common">Pseudomonas solanacearum</name>
    <dbReference type="NCBI Taxonomy" id="305"/>
    <lineage>
        <taxon>Bacteria</taxon>
        <taxon>Pseudomonadati</taxon>
        <taxon>Pseudomonadota</taxon>
        <taxon>Betaproteobacteria</taxon>
        <taxon>Burkholderiales</taxon>
        <taxon>Burkholderiaceae</taxon>
        <taxon>Ralstonia</taxon>
        <taxon>Ralstonia solanacearum species complex</taxon>
    </lineage>
</organism>
<dbReference type="PANTHER" id="PTHR22754:SF32">
    <property type="entry name" value="DISCO-INTERACTING PROTEIN 2"/>
    <property type="match status" value="1"/>
</dbReference>
<dbReference type="AlphaFoldDB" id="A0A809EBK8"/>
<evidence type="ECO:0000256" key="3">
    <source>
        <dbReference type="ARBA" id="ARBA00022553"/>
    </source>
</evidence>
<reference evidence="5" key="1">
    <citation type="submission" date="2018-01" db="EMBL/GenBank/DDBJ databases">
        <title>Complete Genome Sequence of three strains from Ralstonia solanacearum ecotype Moko sequevar IIA-53 from Brazil.</title>
        <authorList>
            <person name="Silva J.R."/>
            <person name="Albuquerque G.M.R."/>
            <person name="Pais A.K.L."/>
            <person name="Silva A.M.F."/>
            <person name="Boiteux M.E.N.F."/>
            <person name="Souza E.B."/>
            <person name="Mariano R.L.R."/>
        </authorList>
    </citation>
    <scope>NUCLEOTIDE SEQUENCE [LARGE SCALE GENOMIC DNA]</scope>
    <source>
        <strain evidence="5">SFC</strain>
        <plasmid evidence="5">unnamed</plasmid>
    </source>
</reference>
<dbReference type="InterPro" id="IPR020806">
    <property type="entry name" value="PKS_PP-bd"/>
</dbReference>
<dbReference type="Gene3D" id="3.40.50.1820">
    <property type="entry name" value="alpha/beta hydrolase"/>
    <property type="match status" value="1"/>
</dbReference>
<dbReference type="InterPro" id="IPR001031">
    <property type="entry name" value="Thioesterase"/>
</dbReference>
<evidence type="ECO:0000256" key="2">
    <source>
        <dbReference type="ARBA" id="ARBA00022450"/>
    </source>
</evidence>
<proteinExistence type="inferred from homology"/>